<protein>
    <submittedName>
        <fullName evidence="1">Uncharacterized protein</fullName>
    </submittedName>
</protein>
<sequence>MTGGIICRRYRIGIGCLATRAIRRHMDDAGRGRSHVPWRETMPPAPAEPMLVARAGKKARKKAVRMRSATSFITVDAPVDEQQRRQIAQMNNNAVIVRLMFTINHLSRWLSPIHDPDRLSRSVYRDEPSAKELVIGMRDEEQRVFPKMHLIATRSNPDLDTLPPWQPDPRVRDADQRTPPIVLLASFRRLRLSTCSLLRSLPDDAWDLMGRSRRDRNVTVRELAEGLVLHDYRYLRALDDTLEQSGAREGLAEIQKARLDELLKLSPGHLDF</sequence>
<reference evidence="1" key="1">
    <citation type="submission" date="2020-02" db="EMBL/GenBank/DDBJ databases">
        <authorList>
            <person name="Meier V. D."/>
        </authorList>
    </citation>
    <scope>NUCLEOTIDE SEQUENCE</scope>
    <source>
        <strain evidence="1">AVDCRST_MAG87</strain>
    </source>
</reference>
<dbReference type="InterPro" id="IPR034660">
    <property type="entry name" value="DinB/YfiT-like"/>
</dbReference>
<proteinExistence type="predicted"/>
<dbReference type="SUPFAM" id="SSF109854">
    <property type="entry name" value="DinB/YfiT-like putative metalloenzymes"/>
    <property type="match status" value="1"/>
</dbReference>
<dbReference type="AlphaFoldDB" id="A0A6J4VDS1"/>
<organism evidence="1">
    <name type="scientific">uncultured Thermomicrobiales bacterium</name>
    <dbReference type="NCBI Taxonomy" id="1645740"/>
    <lineage>
        <taxon>Bacteria</taxon>
        <taxon>Pseudomonadati</taxon>
        <taxon>Thermomicrobiota</taxon>
        <taxon>Thermomicrobia</taxon>
        <taxon>Thermomicrobiales</taxon>
        <taxon>environmental samples</taxon>
    </lineage>
</organism>
<name>A0A6J4VDS1_9BACT</name>
<gene>
    <name evidence="1" type="ORF">AVDCRST_MAG87-2896</name>
</gene>
<accession>A0A6J4VDS1</accession>
<evidence type="ECO:0000313" key="1">
    <source>
        <dbReference type="EMBL" id="CAA9576252.1"/>
    </source>
</evidence>
<dbReference type="EMBL" id="CADCWJ010000640">
    <property type="protein sequence ID" value="CAA9576252.1"/>
    <property type="molecule type" value="Genomic_DNA"/>
</dbReference>
<dbReference type="Gene3D" id="1.20.120.450">
    <property type="entry name" value="dinb family like domain"/>
    <property type="match status" value="1"/>
</dbReference>